<name>A0A0F8YG42_9ZZZZ</name>
<protein>
    <submittedName>
        <fullName evidence="1">Uncharacterized protein</fullName>
    </submittedName>
</protein>
<dbReference type="EMBL" id="LAZR01053582">
    <property type="protein sequence ID" value="KKK80438.1"/>
    <property type="molecule type" value="Genomic_DNA"/>
</dbReference>
<feature type="non-terminal residue" evidence="1">
    <location>
        <position position="1"/>
    </location>
</feature>
<accession>A0A0F8YG42</accession>
<organism evidence="1">
    <name type="scientific">marine sediment metagenome</name>
    <dbReference type="NCBI Taxonomy" id="412755"/>
    <lineage>
        <taxon>unclassified sequences</taxon>
        <taxon>metagenomes</taxon>
        <taxon>ecological metagenomes</taxon>
    </lineage>
</organism>
<sequence>LIYIFDLAGFHIGIGDWRPEKSGHTFGMFHVAKARE</sequence>
<gene>
    <name evidence="1" type="ORF">LCGC14_2823510</name>
</gene>
<evidence type="ECO:0000313" key="1">
    <source>
        <dbReference type="EMBL" id="KKK80438.1"/>
    </source>
</evidence>
<dbReference type="AlphaFoldDB" id="A0A0F8YG42"/>
<proteinExistence type="predicted"/>
<comment type="caution">
    <text evidence="1">The sequence shown here is derived from an EMBL/GenBank/DDBJ whole genome shotgun (WGS) entry which is preliminary data.</text>
</comment>
<reference evidence="1" key="1">
    <citation type="journal article" date="2015" name="Nature">
        <title>Complex archaea that bridge the gap between prokaryotes and eukaryotes.</title>
        <authorList>
            <person name="Spang A."/>
            <person name="Saw J.H."/>
            <person name="Jorgensen S.L."/>
            <person name="Zaremba-Niedzwiedzka K."/>
            <person name="Martijn J."/>
            <person name="Lind A.E."/>
            <person name="van Eijk R."/>
            <person name="Schleper C."/>
            <person name="Guy L."/>
            <person name="Ettema T.J."/>
        </authorList>
    </citation>
    <scope>NUCLEOTIDE SEQUENCE</scope>
</reference>